<protein>
    <submittedName>
        <fullName evidence="1">Uncharacterized protein</fullName>
    </submittedName>
</protein>
<organism evidence="1 2">
    <name type="scientific">Marinilabilia salmonicolor</name>
    <dbReference type="NCBI Taxonomy" id="989"/>
    <lineage>
        <taxon>Bacteria</taxon>
        <taxon>Pseudomonadati</taxon>
        <taxon>Bacteroidota</taxon>
        <taxon>Bacteroidia</taxon>
        <taxon>Marinilabiliales</taxon>
        <taxon>Marinilabiliaceae</taxon>
        <taxon>Marinilabilia</taxon>
    </lineage>
</organism>
<dbReference type="Proteomes" id="UP000252733">
    <property type="component" value="Unassembled WGS sequence"/>
</dbReference>
<comment type="caution">
    <text evidence="1">The sequence shown here is derived from an EMBL/GenBank/DDBJ whole genome shotgun (WGS) entry which is preliminary data.</text>
</comment>
<proteinExistence type="predicted"/>
<reference evidence="1 2" key="1">
    <citation type="submission" date="2018-07" db="EMBL/GenBank/DDBJ databases">
        <title>Freshwater and sediment microbial communities from various areas in North America, analyzing microbe dynamics in response to fracking.</title>
        <authorList>
            <person name="Lamendella R."/>
        </authorList>
    </citation>
    <scope>NUCLEOTIDE SEQUENCE [LARGE SCALE GENOMIC DNA]</scope>
    <source>
        <strain evidence="1 2">160A</strain>
    </source>
</reference>
<gene>
    <name evidence="1" type="ORF">DFO77_1371</name>
</gene>
<accession>A0A368UMS1</accession>
<keyword evidence="2" id="KW-1185">Reference proteome</keyword>
<dbReference type="AlphaFoldDB" id="A0A368UMS1"/>
<evidence type="ECO:0000313" key="1">
    <source>
        <dbReference type="EMBL" id="RCW27469.1"/>
    </source>
</evidence>
<evidence type="ECO:0000313" key="2">
    <source>
        <dbReference type="Proteomes" id="UP000252733"/>
    </source>
</evidence>
<sequence>MLKRVLEKKMGKRKKETSLMVFERLLTLRFNGEKEARAALQNYAVNGVLEEKGFERLLCDLNLDKLYYIFYPLVYSDNYIQLFNALIHIKSRAKSTICSMTQTEKQTLFSFLEDLQRDKVINELIFPESKTGGSKKSLNRLLEINFTSKASIAKELNIDKKTLNKWLAVFYEDKYRDSRKIKLKDYLDIMMNFSLSETENKFSIGGDLDEYVDRLNNDLVHNRTSLLNIERLEDMNFKSLKENLKLQKIDSHVKKIPYSIKEQITDRLS</sequence>
<dbReference type="EMBL" id="QPIZ01000037">
    <property type="protein sequence ID" value="RCW27469.1"/>
    <property type="molecule type" value="Genomic_DNA"/>
</dbReference>
<name>A0A368UMS1_9BACT</name>